<comment type="caution">
    <text evidence="1">The sequence shown here is derived from an EMBL/GenBank/DDBJ whole genome shotgun (WGS) entry which is preliminary data.</text>
</comment>
<gene>
    <name evidence="1" type="ORF">RHGRI_007229</name>
</gene>
<protein>
    <submittedName>
        <fullName evidence="1">Uncharacterized protein</fullName>
    </submittedName>
</protein>
<dbReference type="EMBL" id="JACTNZ010000003">
    <property type="protein sequence ID" value="KAG5556921.1"/>
    <property type="molecule type" value="Genomic_DNA"/>
</dbReference>
<name>A0AAV6KWV0_9ERIC</name>
<sequence>MCQEFAVIASVSEFLCVGNVDQLPRVRWILASLHLSRVDFLPMQKGNEKGCTWNPRPAADKIKIWAPSPPFIAAASAVARVPLRPLYFLLYFLSKWMYLCYRVMWQE</sequence>
<dbReference type="AlphaFoldDB" id="A0AAV6KWV0"/>
<proteinExistence type="predicted"/>
<evidence type="ECO:0000313" key="2">
    <source>
        <dbReference type="Proteomes" id="UP000823749"/>
    </source>
</evidence>
<evidence type="ECO:0000313" key="1">
    <source>
        <dbReference type="EMBL" id="KAG5556921.1"/>
    </source>
</evidence>
<dbReference type="Proteomes" id="UP000823749">
    <property type="component" value="Chromosome 3"/>
</dbReference>
<keyword evidence="2" id="KW-1185">Reference proteome</keyword>
<reference evidence="1" key="1">
    <citation type="submission" date="2020-08" db="EMBL/GenBank/DDBJ databases">
        <title>Plant Genome Project.</title>
        <authorList>
            <person name="Zhang R.-G."/>
        </authorList>
    </citation>
    <scope>NUCLEOTIDE SEQUENCE</scope>
    <source>
        <strain evidence="1">WSP0</strain>
        <tissue evidence="1">Leaf</tissue>
    </source>
</reference>
<organism evidence="1 2">
    <name type="scientific">Rhododendron griersonianum</name>
    <dbReference type="NCBI Taxonomy" id="479676"/>
    <lineage>
        <taxon>Eukaryota</taxon>
        <taxon>Viridiplantae</taxon>
        <taxon>Streptophyta</taxon>
        <taxon>Embryophyta</taxon>
        <taxon>Tracheophyta</taxon>
        <taxon>Spermatophyta</taxon>
        <taxon>Magnoliopsida</taxon>
        <taxon>eudicotyledons</taxon>
        <taxon>Gunneridae</taxon>
        <taxon>Pentapetalae</taxon>
        <taxon>asterids</taxon>
        <taxon>Ericales</taxon>
        <taxon>Ericaceae</taxon>
        <taxon>Ericoideae</taxon>
        <taxon>Rhodoreae</taxon>
        <taxon>Rhododendron</taxon>
    </lineage>
</organism>
<accession>A0AAV6KWV0</accession>